<accession>A0A8H7A9E5</accession>
<organism evidence="2 3">
    <name type="scientific">Endocarpon pusillum</name>
    <dbReference type="NCBI Taxonomy" id="364733"/>
    <lineage>
        <taxon>Eukaryota</taxon>
        <taxon>Fungi</taxon>
        <taxon>Dikarya</taxon>
        <taxon>Ascomycota</taxon>
        <taxon>Pezizomycotina</taxon>
        <taxon>Eurotiomycetes</taxon>
        <taxon>Chaetothyriomycetidae</taxon>
        <taxon>Verrucariales</taxon>
        <taxon>Verrucariaceae</taxon>
        <taxon>Endocarpon</taxon>
    </lineage>
</organism>
<reference evidence="2" key="1">
    <citation type="submission" date="2020-02" db="EMBL/GenBank/DDBJ databases">
        <authorList>
            <person name="Palmer J.M."/>
        </authorList>
    </citation>
    <scope>NUCLEOTIDE SEQUENCE</scope>
    <source>
        <strain evidence="2">EPUS1.4</strain>
        <tissue evidence="2">Thallus</tissue>
    </source>
</reference>
<comment type="caution">
    <text evidence="2">The sequence shown here is derived from an EMBL/GenBank/DDBJ whole genome shotgun (WGS) entry which is preliminary data.</text>
</comment>
<evidence type="ECO:0000256" key="1">
    <source>
        <dbReference type="SAM" id="MobiDB-lite"/>
    </source>
</evidence>
<feature type="region of interest" description="Disordered" evidence="1">
    <location>
        <begin position="34"/>
        <end position="61"/>
    </location>
</feature>
<dbReference type="AlphaFoldDB" id="A0A8H7A9E5"/>
<evidence type="ECO:0000313" key="3">
    <source>
        <dbReference type="Proteomes" id="UP000606974"/>
    </source>
</evidence>
<protein>
    <submittedName>
        <fullName evidence="2">Uncharacterized protein</fullName>
    </submittedName>
</protein>
<dbReference type="Proteomes" id="UP000606974">
    <property type="component" value="Unassembled WGS sequence"/>
</dbReference>
<evidence type="ECO:0000313" key="2">
    <source>
        <dbReference type="EMBL" id="KAF7503062.1"/>
    </source>
</evidence>
<dbReference type="EMBL" id="JAACFV010000199">
    <property type="protein sequence ID" value="KAF7503062.1"/>
    <property type="molecule type" value="Genomic_DNA"/>
</dbReference>
<sequence length="267" mass="30308">MADYHFNGTYHVNRSSVGVAKGQSAVFQGVNNMTGRDTRAASRRGGKKQALPEDDVQTEASASLLDDDAQTFQGESLIFRSPGYMQERQDKMNECVENAATYELHSSLDPHRPKPDPVAKHYIELAPGKIREGYIIRIWKPDDVVMHLGTFAVLFQKGYSWATCKIIRYTPCTSDFDFRHYHAKVQVQNDDEEQTSSSALAPTGARLGPINVIKYETQGWHDNTWLNLDRSYDIGFTDSYAFTYCGKLTNKSKVYAKEKHKKLFFPM</sequence>
<name>A0A8H7A9E5_9EURO</name>
<gene>
    <name evidence="2" type="ORF">GJ744_004344</name>
</gene>
<keyword evidence="3" id="KW-1185">Reference proteome</keyword>
<proteinExistence type="predicted"/>